<dbReference type="PROSITE" id="PS50112">
    <property type="entry name" value="PAS"/>
    <property type="match status" value="2"/>
</dbReference>
<dbReference type="Pfam" id="PF13426">
    <property type="entry name" value="PAS_9"/>
    <property type="match status" value="1"/>
</dbReference>
<dbReference type="InterPro" id="IPR000014">
    <property type="entry name" value="PAS"/>
</dbReference>
<evidence type="ECO:0000256" key="5">
    <source>
        <dbReference type="ARBA" id="ARBA00022777"/>
    </source>
</evidence>
<accession>A0A4Q7VJP4</accession>
<dbReference type="InterPro" id="IPR036097">
    <property type="entry name" value="HisK_dim/P_sf"/>
</dbReference>
<keyword evidence="11" id="KW-1185">Reference proteome</keyword>
<dbReference type="SMART" id="SM00387">
    <property type="entry name" value="HATPase_c"/>
    <property type="match status" value="1"/>
</dbReference>
<dbReference type="InterPro" id="IPR035965">
    <property type="entry name" value="PAS-like_dom_sf"/>
</dbReference>
<dbReference type="SUPFAM" id="SSF55874">
    <property type="entry name" value="ATPase domain of HSP90 chaperone/DNA topoisomerase II/histidine kinase"/>
    <property type="match status" value="1"/>
</dbReference>
<dbReference type="OrthoDB" id="9796457at2"/>
<dbReference type="CDD" id="cd00082">
    <property type="entry name" value="HisKA"/>
    <property type="match status" value="1"/>
</dbReference>
<dbReference type="Gene3D" id="3.30.450.40">
    <property type="match status" value="2"/>
</dbReference>
<dbReference type="PROSITE" id="PS50113">
    <property type="entry name" value="PAC"/>
    <property type="match status" value="1"/>
</dbReference>
<dbReference type="InterPro" id="IPR029016">
    <property type="entry name" value="GAF-like_dom_sf"/>
</dbReference>
<feature type="domain" description="PAC" evidence="9">
    <location>
        <begin position="362"/>
        <end position="414"/>
    </location>
</feature>
<dbReference type="Gene3D" id="1.10.287.130">
    <property type="match status" value="1"/>
</dbReference>
<evidence type="ECO:0000313" key="10">
    <source>
        <dbReference type="EMBL" id="RZT96218.1"/>
    </source>
</evidence>
<dbReference type="CDD" id="cd00130">
    <property type="entry name" value="PAS"/>
    <property type="match status" value="2"/>
</dbReference>
<dbReference type="GO" id="GO:0000155">
    <property type="term" value="F:phosphorelay sensor kinase activity"/>
    <property type="evidence" value="ECO:0007669"/>
    <property type="project" value="InterPro"/>
</dbReference>
<dbReference type="SMART" id="SM00091">
    <property type="entry name" value="PAS"/>
    <property type="match status" value="2"/>
</dbReference>
<dbReference type="Gene3D" id="3.30.565.10">
    <property type="entry name" value="Histidine kinase-like ATPase, C-terminal domain"/>
    <property type="match status" value="1"/>
</dbReference>
<dbReference type="PRINTS" id="PR00344">
    <property type="entry name" value="BCTRLSENSOR"/>
</dbReference>
<keyword evidence="3" id="KW-0597">Phosphoprotein</keyword>
<sequence length="816" mass="92235">MKDKKGFRLDVLEKLYRGESKACILNLIITQAKTIIPESTCFIHSMDDMVKDLLYETATVLADSCDKANYEHLTTNGIRSCCSNHSIDISVVEEDIQTPPFGMNYEDFAQQTDLIVCWAEPIKDPSGEVLGTLTIYHQSYTTPKKNELDLIAELADLTAIVLDRFKIIKQLEDSESKYQKLANASNDGIFIIKGDKIIEVNKRAEEMTGYSEMELSNMSIFNFMGEENWSSDYIPDLPGERHHIEATAINRAKEKLNVSVNIKESTFNGETVCLLSVSDHTDIRRAEKELKKLSQTVIQSPVSVVVTDCEGHIEYVNPKFMELTGYDLNEIKGQTPSILSSGNTPLFTYKKLWKTIKSGENWSGELQNKKKNGELFWENATISALKDKSGQITHFIGVKENITQRKRQDQIKEIIFNISNAVLSQSTLVDFILFIKKELSKLINTKNFFVALYDETKECFHMPYHDDEFDSIETFPKGKSISGWVIDHGEALLADNETLDAMQAKGEVELFGEPSKIWLGMPLKEKGKTIGVLVIQSYDNEKAVTEEDKEILELVSHQISISIEKKRTEEQLNKALLDARESDRLKSVFLTTMSHELRTPLNAVLGFSSIVDMDTPIETAVDFCKMIHQSGEHLLNIVEDLFDISLIETGKIRMTYSTNSLSGLLNEIHDMIIAEQISMNKTNIDLKLVIPDSASLFMLKTDPKRFKQIFLNLLKNALKYTESGLIEYGLKDYDSQSELPFQFYVKDTGMGIPENLQKSIFGIFRQANETLAREHNGIGLGLSLSQNLVELLGGKIWVESKLGEGSTFYFTHSSCL</sequence>
<dbReference type="Pfam" id="PF02518">
    <property type="entry name" value="HATPase_c"/>
    <property type="match status" value="1"/>
</dbReference>
<dbReference type="InterPro" id="IPR050736">
    <property type="entry name" value="Sensor_HK_Regulatory"/>
</dbReference>
<dbReference type="InterPro" id="IPR005467">
    <property type="entry name" value="His_kinase_dom"/>
</dbReference>
<dbReference type="InterPro" id="IPR000700">
    <property type="entry name" value="PAS-assoc_C"/>
</dbReference>
<dbReference type="AlphaFoldDB" id="A0A4Q7VJP4"/>
<evidence type="ECO:0000256" key="2">
    <source>
        <dbReference type="ARBA" id="ARBA00012438"/>
    </source>
</evidence>
<dbReference type="NCBIfam" id="TIGR00229">
    <property type="entry name" value="sensory_box"/>
    <property type="match status" value="2"/>
</dbReference>
<dbReference type="InterPro" id="IPR036890">
    <property type="entry name" value="HATPase_C_sf"/>
</dbReference>
<dbReference type="SMART" id="SM00086">
    <property type="entry name" value="PAC"/>
    <property type="match status" value="1"/>
</dbReference>
<evidence type="ECO:0000256" key="1">
    <source>
        <dbReference type="ARBA" id="ARBA00000085"/>
    </source>
</evidence>
<protein>
    <recommendedName>
        <fullName evidence="2">histidine kinase</fullName>
        <ecNumber evidence="2">2.7.13.3</ecNumber>
    </recommendedName>
</protein>
<evidence type="ECO:0000256" key="4">
    <source>
        <dbReference type="ARBA" id="ARBA00022679"/>
    </source>
</evidence>
<dbReference type="EMBL" id="SHKN01000001">
    <property type="protein sequence ID" value="RZT96218.1"/>
    <property type="molecule type" value="Genomic_DNA"/>
</dbReference>
<evidence type="ECO:0000256" key="6">
    <source>
        <dbReference type="ARBA" id="ARBA00023012"/>
    </source>
</evidence>
<evidence type="ECO:0000259" key="8">
    <source>
        <dbReference type="PROSITE" id="PS50112"/>
    </source>
</evidence>
<evidence type="ECO:0000313" key="11">
    <source>
        <dbReference type="Proteomes" id="UP000293562"/>
    </source>
</evidence>
<dbReference type="InterPro" id="IPR003018">
    <property type="entry name" value="GAF"/>
</dbReference>
<organism evidence="10 11">
    <name type="scientific">Ancylomarina subtilis</name>
    <dbReference type="NCBI Taxonomy" id="1639035"/>
    <lineage>
        <taxon>Bacteria</taxon>
        <taxon>Pseudomonadati</taxon>
        <taxon>Bacteroidota</taxon>
        <taxon>Bacteroidia</taxon>
        <taxon>Marinilabiliales</taxon>
        <taxon>Marinifilaceae</taxon>
        <taxon>Ancylomarina</taxon>
    </lineage>
</organism>
<dbReference type="PANTHER" id="PTHR43711:SF29">
    <property type="entry name" value="HISTIDINE KINASE"/>
    <property type="match status" value="1"/>
</dbReference>
<dbReference type="InterPro" id="IPR001610">
    <property type="entry name" value="PAC"/>
</dbReference>
<feature type="domain" description="PAS" evidence="8">
    <location>
        <begin position="286"/>
        <end position="335"/>
    </location>
</feature>
<dbReference type="InterPro" id="IPR003661">
    <property type="entry name" value="HisK_dim/P_dom"/>
</dbReference>
<gene>
    <name evidence="10" type="ORF">EV201_0853</name>
</gene>
<dbReference type="SUPFAM" id="SSF47384">
    <property type="entry name" value="Homodimeric domain of signal transducing histidine kinase"/>
    <property type="match status" value="1"/>
</dbReference>
<dbReference type="SUPFAM" id="SSF55785">
    <property type="entry name" value="PYP-like sensor domain (PAS domain)"/>
    <property type="match status" value="2"/>
</dbReference>
<dbReference type="Pfam" id="PF13185">
    <property type="entry name" value="GAF_2"/>
    <property type="match status" value="1"/>
</dbReference>
<evidence type="ECO:0000259" key="9">
    <source>
        <dbReference type="PROSITE" id="PS50113"/>
    </source>
</evidence>
<dbReference type="SUPFAM" id="SSF55781">
    <property type="entry name" value="GAF domain-like"/>
    <property type="match status" value="2"/>
</dbReference>
<dbReference type="Pfam" id="PF13188">
    <property type="entry name" value="PAS_8"/>
    <property type="match status" value="1"/>
</dbReference>
<proteinExistence type="predicted"/>
<dbReference type="SMART" id="SM00065">
    <property type="entry name" value="GAF"/>
    <property type="match status" value="2"/>
</dbReference>
<comment type="catalytic activity">
    <reaction evidence="1">
        <text>ATP + protein L-histidine = ADP + protein N-phospho-L-histidine.</text>
        <dbReference type="EC" id="2.7.13.3"/>
    </reaction>
</comment>
<keyword evidence="4" id="KW-0808">Transferase</keyword>
<dbReference type="EC" id="2.7.13.3" evidence="2"/>
<feature type="domain" description="PAS" evidence="8">
    <location>
        <begin position="174"/>
        <end position="228"/>
    </location>
</feature>
<reference evidence="10 11" key="1">
    <citation type="submission" date="2019-02" db="EMBL/GenBank/DDBJ databases">
        <title>Genomic Encyclopedia of Type Strains, Phase IV (KMG-IV): sequencing the most valuable type-strain genomes for metagenomic binning, comparative biology and taxonomic classification.</title>
        <authorList>
            <person name="Goeker M."/>
        </authorList>
    </citation>
    <scope>NUCLEOTIDE SEQUENCE [LARGE SCALE GENOMIC DNA]</scope>
    <source>
        <strain evidence="10 11">DSM 28825</strain>
    </source>
</reference>
<keyword evidence="6" id="KW-0902">Two-component regulatory system</keyword>
<dbReference type="InterPro" id="IPR003594">
    <property type="entry name" value="HATPase_dom"/>
</dbReference>
<dbReference type="RefSeq" id="WP_130306121.1">
    <property type="nucleotide sequence ID" value="NZ_SHKN01000001.1"/>
</dbReference>
<evidence type="ECO:0000259" key="7">
    <source>
        <dbReference type="PROSITE" id="PS50109"/>
    </source>
</evidence>
<dbReference type="Gene3D" id="3.30.450.20">
    <property type="entry name" value="PAS domain"/>
    <property type="match status" value="2"/>
</dbReference>
<dbReference type="InterPro" id="IPR004358">
    <property type="entry name" value="Sig_transdc_His_kin-like_C"/>
</dbReference>
<keyword evidence="5" id="KW-0418">Kinase</keyword>
<dbReference type="Proteomes" id="UP000293562">
    <property type="component" value="Unassembled WGS sequence"/>
</dbReference>
<name>A0A4Q7VJP4_9BACT</name>
<dbReference type="Pfam" id="PF00512">
    <property type="entry name" value="HisKA"/>
    <property type="match status" value="1"/>
</dbReference>
<dbReference type="PROSITE" id="PS50109">
    <property type="entry name" value="HIS_KIN"/>
    <property type="match status" value="1"/>
</dbReference>
<comment type="caution">
    <text evidence="10">The sequence shown here is derived from an EMBL/GenBank/DDBJ whole genome shotgun (WGS) entry which is preliminary data.</text>
</comment>
<dbReference type="SMART" id="SM00388">
    <property type="entry name" value="HisKA"/>
    <property type="match status" value="1"/>
</dbReference>
<feature type="domain" description="Histidine kinase" evidence="7">
    <location>
        <begin position="592"/>
        <end position="816"/>
    </location>
</feature>
<dbReference type="PANTHER" id="PTHR43711">
    <property type="entry name" value="TWO-COMPONENT HISTIDINE KINASE"/>
    <property type="match status" value="1"/>
</dbReference>
<evidence type="ECO:0000256" key="3">
    <source>
        <dbReference type="ARBA" id="ARBA00022553"/>
    </source>
</evidence>